<gene>
    <name evidence="2" type="ORF">SAMN02982931_04749</name>
</gene>
<accession>A0A1G6EN19</accession>
<feature type="domain" description="Asparagine synthetase" evidence="1">
    <location>
        <begin position="136"/>
        <end position="196"/>
    </location>
</feature>
<evidence type="ECO:0000313" key="2">
    <source>
        <dbReference type="EMBL" id="SDB58901.1"/>
    </source>
</evidence>
<dbReference type="InterPro" id="IPR014729">
    <property type="entry name" value="Rossmann-like_a/b/a_fold"/>
</dbReference>
<dbReference type="Gene3D" id="3.40.50.620">
    <property type="entry name" value="HUPs"/>
    <property type="match status" value="1"/>
</dbReference>
<sequence>MFTFIDRLGNSIKLDPVAGETIASCLRRHDIPPASVLSECGGDVLPDSHRIGDDQDIVGRLIEGYNIGEIRAALAETRKSVGTRSYHARRIMFDIDGSLRAEAASLDPEALVNMVCDTVTTTICNFRLIGEGDRVLIGLSGGVDSGALLIALQDARARLPEFELCAVTFEDYDSESSPTYAHAHALARDLGIEHHVAPASLVEKAFGLNRPLRDVLPELMQTADHDKAMYIDHHTTRRGLELFAESRGINKIALGLHTTDLLAGLLNSIATGYSVGPVPLRRVGSIDYIYPLSFLQKKVLHLYHYHKQGTLARHSFPNSWEQNPLDRNFYYFLADMMQEYWPGLENYILSSHNWRLRREKPLTSEACGNCGATLLIQPFMPAGQDECEACQILQKHGFRT</sequence>
<dbReference type="GO" id="GO:0004066">
    <property type="term" value="F:asparagine synthase (glutamine-hydrolyzing) activity"/>
    <property type="evidence" value="ECO:0007669"/>
    <property type="project" value="InterPro"/>
</dbReference>
<evidence type="ECO:0000313" key="3">
    <source>
        <dbReference type="Proteomes" id="UP000199071"/>
    </source>
</evidence>
<proteinExistence type="predicted"/>
<dbReference type="PANTHER" id="PTHR43686:SF1">
    <property type="entry name" value="AMINOTRAN_5 DOMAIN-CONTAINING PROTEIN"/>
    <property type="match status" value="1"/>
</dbReference>
<name>A0A1G6EN19_9HYPH</name>
<dbReference type="AlphaFoldDB" id="A0A1G6EN19"/>
<dbReference type="Pfam" id="PF00733">
    <property type="entry name" value="Asn_synthase"/>
    <property type="match status" value="1"/>
</dbReference>
<dbReference type="PANTHER" id="PTHR43686">
    <property type="entry name" value="SULFURTRANSFERASE-RELATED"/>
    <property type="match status" value="1"/>
</dbReference>
<dbReference type="OrthoDB" id="9801054at2"/>
<dbReference type="Proteomes" id="UP000199071">
    <property type="component" value="Unassembled WGS sequence"/>
</dbReference>
<evidence type="ECO:0000259" key="1">
    <source>
        <dbReference type="Pfam" id="PF00733"/>
    </source>
</evidence>
<dbReference type="EMBL" id="FMXQ01000018">
    <property type="protein sequence ID" value="SDB58901.1"/>
    <property type="molecule type" value="Genomic_DNA"/>
</dbReference>
<organism evidence="2 3">
    <name type="scientific">Bauldia litoralis</name>
    <dbReference type="NCBI Taxonomy" id="665467"/>
    <lineage>
        <taxon>Bacteria</taxon>
        <taxon>Pseudomonadati</taxon>
        <taxon>Pseudomonadota</taxon>
        <taxon>Alphaproteobacteria</taxon>
        <taxon>Hyphomicrobiales</taxon>
        <taxon>Kaistiaceae</taxon>
        <taxon>Bauldia</taxon>
    </lineage>
</organism>
<reference evidence="2 3" key="1">
    <citation type="submission" date="2016-10" db="EMBL/GenBank/DDBJ databases">
        <authorList>
            <person name="de Groot N.N."/>
        </authorList>
    </citation>
    <scope>NUCLEOTIDE SEQUENCE [LARGE SCALE GENOMIC DNA]</scope>
    <source>
        <strain evidence="2 3">ATCC 35022</strain>
    </source>
</reference>
<dbReference type="InterPro" id="IPR001962">
    <property type="entry name" value="Asn_synthase"/>
</dbReference>
<dbReference type="STRING" id="665467.SAMN02982931_04749"/>
<keyword evidence="3" id="KW-1185">Reference proteome</keyword>
<dbReference type="RefSeq" id="WP_090881278.1">
    <property type="nucleotide sequence ID" value="NZ_FMXQ01000018.1"/>
</dbReference>
<dbReference type="SUPFAM" id="SSF52402">
    <property type="entry name" value="Adenine nucleotide alpha hydrolases-like"/>
    <property type="match status" value="1"/>
</dbReference>
<protein>
    <submittedName>
        <fullName evidence="2">tRNA(Ile)-lysidine synthase TilS/MesJ</fullName>
    </submittedName>
</protein>
<dbReference type="GO" id="GO:0006529">
    <property type="term" value="P:asparagine biosynthetic process"/>
    <property type="evidence" value="ECO:0007669"/>
    <property type="project" value="InterPro"/>
</dbReference>